<dbReference type="PANTHER" id="PTHR30474:SF2">
    <property type="entry name" value="PEPTIDOGLYCAN GLYCOSYLTRANSFERASE FTSW-RELATED"/>
    <property type="match status" value="1"/>
</dbReference>
<dbReference type="Pfam" id="PF01098">
    <property type="entry name" value="FTSW_RODA_SPOVE"/>
    <property type="match status" value="1"/>
</dbReference>
<protein>
    <recommendedName>
        <fullName evidence="12">Probable peptidoglycan glycosyltransferase FtsW</fullName>
        <ecNumber evidence="14">2.4.99.28</ecNumber>
    </recommendedName>
    <alternativeName>
        <fullName evidence="13">Cell division protein FtsW</fullName>
    </alternativeName>
    <alternativeName>
        <fullName evidence="10">Cell wall polymerase</fullName>
    </alternativeName>
    <alternativeName>
        <fullName evidence="9">Peptidoglycan polymerase</fullName>
    </alternativeName>
</protein>
<keyword evidence="7 16" id="KW-1133">Transmembrane helix</keyword>
<evidence type="ECO:0000256" key="2">
    <source>
        <dbReference type="ARBA" id="ARBA00022676"/>
    </source>
</evidence>
<evidence type="ECO:0000256" key="4">
    <source>
        <dbReference type="ARBA" id="ARBA00022692"/>
    </source>
</evidence>
<organism evidence="17 18">
    <name type="scientific">Candidatus Woesebacteria bacterium GW2011_GWB1_39_10</name>
    <dbReference type="NCBI Taxonomy" id="1618572"/>
    <lineage>
        <taxon>Bacteria</taxon>
        <taxon>Candidatus Woeseibacteriota</taxon>
    </lineage>
</organism>
<feature type="transmembrane region" description="Helical" evidence="16">
    <location>
        <begin position="294"/>
        <end position="315"/>
    </location>
</feature>
<sequence length="353" mass="38476">MKRQNPIFGFLTKDISFSFSIIFLLFLSIIILKSVAPSIFLLYFLSVFIGICAFFVFAQLDFDIISLFSKHLYIFSIILLLATLIIGSVTRGTIRWIPIGPISLQPAEIVRPFLLIFFANYLTFGKLDFIKIVKTFALALLPVFLIFIQPSLGVSVLTLVGFLGVLISSKIDKKYVLFGGVALLVVSPLFWFVMAPYQQQRIITFVSPSSDPLGAGYNSLQSTIAAGSGKITGLGLGRGIQTQLSFLPEKQADFIFSAISEELGFVGALLATLASFIILYRLTAYIEQAVSPAARGYLSGFFLTYLIQIFIHIGMNIGLLPVTGLPFPLVSAGGSSLLATLIGLGIASSSYKR</sequence>
<evidence type="ECO:0000256" key="3">
    <source>
        <dbReference type="ARBA" id="ARBA00022679"/>
    </source>
</evidence>
<keyword evidence="4 16" id="KW-0812">Transmembrane</keyword>
<evidence type="ECO:0000256" key="9">
    <source>
        <dbReference type="ARBA" id="ARBA00032370"/>
    </source>
</evidence>
<comment type="caution">
    <text evidence="17">The sequence shown here is derived from an EMBL/GenBank/DDBJ whole genome shotgun (WGS) entry which is preliminary data.</text>
</comment>
<dbReference type="AlphaFoldDB" id="A0A0G0LUQ5"/>
<comment type="similarity">
    <text evidence="11">Belongs to the SEDS family. FtsW subfamily.</text>
</comment>
<dbReference type="STRING" id="1618572.UT17_C0004G0078"/>
<gene>
    <name evidence="17" type="ORF">UT17_C0004G0078</name>
</gene>
<keyword evidence="5" id="KW-0133">Cell shape</keyword>
<evidence type="ECO:0000256" key="8">
    <source>
        <dbReference type="ARBA" id="ARBA00023136"/>
    </source>
</evidence>
<evidence type="ECO:0000256" key="12">
    <source>
        <dbReference type="ARBA" id="ARBA00041185"/>
    </source>
</evidence>
<feature type="transmembrane region" description="Helical" evidence="16">
    <location>
        <begin position="263"/>
        <end position="282"/>
    </location>
</feature>
<dbReference type="GO" id="GO:0008955">
    <property type="term" value="F:peptidoglycan glycosyltransferase activity"/>
    <property type="evidence" value="ECO:0007669"/>
    <property type="project" value="UniProtKB-EC"/>
</dbReference>
<evidence type="ECO:0000256" key="15">
    <source>
        <dbReference type="ARBA" id="ARBA00049902"/>
    </source>
</evidence>
<proteinExistence type="inferred from homology"/>
<dbReference type="GO" id="GO:0015648">
    <property type="term" value="F:lipid-linked peptidoglycan transporter activity"/>
    <property type="evidence" value="ECO:0007669"/>
    <property type="project" value="TreeGrafter"/>
</dbReference>
<comment type="subcellular location">
    <subcellularLocation>
        <location evidence="1">Membrane</location>
        <topology evidence="1">Multi-pass membrane protein</topology>
    </subcellularLocation>
</comment>
<comment type="catalytic activity">
    <reaction evidence="15">
        <text>[GlcNAc-(1-&gt;4)-Mur2Ac(oyl-L-Ala-gamma-D-Glu-L-Lys-D-Ala-D-Ala)](n)-di-trans,octa-cis-undecaprenyl diphosphate + beta-D-GlcNAc-(1-&gt;4)-Mur2Ac(oyl-L-Ala-gamma-D-Glu-L-Lys-D-Ala-D-Ala)-di-trans,octa-cis-undecaprenyl diphosphate = [GlcNAc-(1-&gt;4)-Mur2Ac(oyl-L-Ala-gamma-D-Glu-L-Lys-D-Ala-D-Ala)](n+1)-di-trans,octa-cis-undecaprenyl diphosphate + di-trans,octa-cis-undecaprenyl diphosphate + H(+)</text>
        <dbReference type="Rhea" id="RHEA:23708"/>
        <dbReference type="Rhea" id="RHEA-COMP:9602"/>
        <dbReference type="Rhea" id="RHEA-COMP:9603"/>
        <dbReference type="ChEBI" id="CHEBI:15378"/>
        <dbReference type="ChEBI" id="CHEBI:58405"/>
        <dbReference type="ChEBI" id="CHEBI:60033"/>
        <dbReference type="ChEBI" id="CHEBI:78435"/>
        <dbReference type="EC" id="2.4.99.28"/>
    </reaction>
</comment>
<feature type="transmembrane region" description="Helical" evidence="16">
    <location>
        <begin position="136"/>
        <end position="163"/>
    </location>
</feature>
<feature type="transmembrane region" description="Helical" evidence="16">
    <location>
        <begin position="72"/>
        <end position="94"/>
    </location>
</feature>
<dbReference type="GO" id="GO:0032153">
    <property type="term" value="C:cell division site"/>
    <property type="evidence" value="ECO:0007669"/>
    <property type="project" value="TreeGrafter"/>
</dbReference>
<dbReference type="PANTHER" id="PTHR30474">
    <property type="entry name" value="CELL CYCLE PROTEIN"/>
    <property type="match status" value="1"/>
</dbReference>
<feature type="transmembrane region" description="Helical" evidence="16">
    <location>
        <begin position="15"/>
        <end position="32"/>
    </location>
</feature>
<reference evidence="17 18" key="1">
    <citation type="journal article" date="2015" name="Nature">
        <title>rRNA introns, odd ribosomes, and small enigmatic genomes across a large radiation of phyla.</title>
        <authorList>
            <person name="Brown C.T."/>
            <person name="Hug L.A."/>
            <person name="Thomas B.C."/>
            <person name="Sharon I."/>
            <person name="Castelle C.J."/>
            <person name="Singh A."/>
            <person name="Wilkins M.J."/>
            <person name="Williams K.H."/>
            <person name="Banfield J.F."/>
        </authorList>
    </citation>
    <scope>NUCLEOTIDE SEQUENCE [LARGE SCALE GENOMIC DNA]</scope>
</reference>
<evidence type="ECO:0000256" key="13">
    <source>
        <dbReference type="ARBA" id="ARBA00041418"/>
    </source>
</evidence>
<evidence type="ECO:0000256" key="1">
    <source>
        <dbReference type="ARBA" id="ARBA00004141"/>
    </source>
</evidence>
<evidence type="ECO:0000256" key="7">
    <source>
        <dbReference type="ARBA" id="ARBA00022989"/>
    </source>
</evidence>
<dbReference type="EMBL" id="LBVU01000004">
    <property type="protein sequence ID" value="KKQ91730.1"/>
    <property type="molecule type" value="Genomic_DNA"/>
</dbReference>
<evidence type="ECO:0000256" key="6">
    <source>
        <dbReference type="ARBA" id="ARBA00022984"/>
    </source>
</evidence>
<dbReference type="EC" id="2.4.99.28" evidence="14"/>
<keyword evidence="8 16" id="KW-0472">Membrane</keyword>
<feature type="transmembrane region" description="Helical" evidence="16">
    <location>
        <begin position="39"/>
        <end position="60"/>
    </location>
</feature>
<feature type="transmembrane region" description="Helical" evidence="16">
    <location>
        <begin position="106"/>
        <end position="124"/>
    </location>
</feature>
<keyword evidence="3" id="KW-0808">Transferase</keyword>
<dbReference type="GO" id="GO:0005886">
    <property type="term" value="C:plasma membrane"/>
    <property type="evidence" value="ECO:0007669"/>
    <property type="project" value="TreeGrafter"/>
</dbReference>
<evidence type="ECO:0000313" key="17">
    <source>
        <dbReference type="EMBL" id="KKQ91730.1"/>
    </source>
</evidence>
<feature type="transmembrane region" description="Helical" evidence="16">
    <location>
        <begin position="327"/>
        <end position="347"/>
    </location>
</feature>
<evidence type="ECO:0000256" key="5">
    <source>
        <dbReference type="ARBA" id="ARBA00022960"/>
    </source>
</evidence>
<evidence type="ECO:0000256" key="10">
    <source>
        <dbReference type="ARBA" id="ARBA00033270"/>
    </source>
</evidence>
<dbReference type="GO" id="GO:0008360">
    <property type="term" value="P:regulation of cell shape"/>
    <property type="evidence" value="ECO:0007669"/>
    <property type="project" value="UniProtKB-KW"/>
</dbReference>
<keyword evidence="2" id="KW-0328">Glycosyltransferase</keyword>
<dbReference type="GO" id="GO:0009252">
    <property type="term" value="P:peptidoglycan biosynthetic process"/>
    <property type="evidence" value="ECO:0007669"/>
    <property type="project" value="UniProtKB-KW"/>
</dbReference>
<accession>A0A0G0LUQ5</accession>
<keyword evidence="6" id="KW-0573">Peptidoglycan synthesis</keyword>
<evidence type="ECO:0000256" key="16">
    <source>
        <dbReference type="SAM" id="Phobius"/>
    </source>
</evidence>
<evidence type="ECO:0000313" key="18">
    <source>
        <dbReference type="Proteomes" id="UP000034774"/>
    </source>
</evidence>
<feature type="transmembrane region" description="Helical" evidence="16">
    <location>
        <begin position="175"/>
        <end position="194"/>
    </location>
</feature>
<evidence type="ECO:0000256" key="11">
    <source>
        <dbReference type="ARBA" id="ARBA00038053"/>
    </source>
</evidence>
<dbReference type="Proteomes" id="UP000034774">
    <property type="component" value="Unassembled WGS sequence"/>
</dbReference>
<evidence type="ECO:0000256" key="14">
    <source>
        <dbReference type="ARBA" id="ARBA00044770"/>
    </source>
</evidence>
<dbReference type="InterPro" id="IPR001182">
    <property type="entry name" value="FtsW/RodA"/>
</dbReference>
<dbReference type="GO" id="GO:0051301">
    <property type="term" value="P:cell division"/>
    <property type="evidence" value="ECO:0007669"/>
    <property type="project" value="InterPro"/>
</dbReference>
<name>A0A0G0LUQ5_9BACT</name>